<dbReference type="Pfam" id="PF03043">
    <property type="entry name" value="Herpes_UL87"/>
    <property type="match status" value="1"/>
</dbReference>
<dbReference type="EMBL" id="OQ999783">
    <property type="protein sequence ID" value="WIM51696.1"/>
    <property type="molecule type" value="Genomic_DNA"/>
</dbReference>
<proteinExistence type="inferred from homology"/>
<accession>A0A9Y1YS77</accession>
<name>A0A9Y1YS77_9GAMA</name>
<gene>
    <name evidence="3" type="ORF">ADFBMEEK_00062</name>
</gene>
<comment type="similarity">
    <text evidence="1">Belongs to the herpesviridae UL87 family.</text>
</comment>
<protein>
    <recommendedName>
        <fullName evidence="2">Herpesvirus UL87 C-terminal domain-containing protein</fullName>
    </recommendedName>
</protein>
<sequence length="720" mass="82830">METGFVVPIHQLLKNDLVSQPLNKGTLDSQMSIFASLATNNVLTGQVTWDTLNTLLGKETTFYTCKVMRRLLLGETQFPFIHQSHTHAGLKGNHYEGIGLIISDGKFDLGYISTPFYLPIVLSLEKTDLIYPYIHPDMLRGIYCPQCLDFSIDYTSMFRIICKYITMKDMEECYSSFIHLLSFPLQQLCEKNYFKLLKTLMEPSPLKLPAVTHQNQLMFLFFNINTFLSDLIPNNCLSDFKSDIYECMGSYPSLVMYLYNQDRFQDFETSATKILDYQMSLNQAMPQLAVDMTRKEPKGKPYRIHVHDTKGSWWLVYPHGSPIYRLCMFLSVLQPKKIDLNIHGSANMNIHHNASLPRVLASMFRRIDMISKTPVIRSNNSNYIHEKFNFQNKPKRIKLLDSFAHRKHVSINNFKMSVFNTNMVINTKLTCFRGLSRYTSLLMIPRLVNNFVVKKFSIKEPSSTVSLFYSEDLCQGAAINVNISGSFLNFLATMGTIKCFLPIKTIYPISIANWNSALDLHGLENQQLVRSGRNDVFWTTNFPSVVSNKRGFNVSWFKAATATISKIHGPVLVDQISNEVGPIVTDKNAQIDPLKNTIFVNLEKRNNCQIQTLHKRFIECLIECCTFLRLNPHSIRHLTQSGIFDFSRRMISHTKSKHECALLGYKRCNLVPKIFNGTKKTRLDELGRNANFRTFIDETGNSKGDIRRQILRLRDHKHTP</sequence>
<evidence type="ECO:0000313" key="3">
    <source>
        <dbReference type="EMBL" id="WIM51696.1"/>
    </source>
</evidence>
<evidence type="ECO:0000256" key="1">
    <source>
        <dbReference type="ARBA" id="ARBA00007679"/>
    </source>
</evidence>
<evidence type="ECO:0000259" key="2">
    <source>
        <dbReference type="Pfam" id="PF03043"/>
    </source>
</evidence>
<dbReference type="InterPro" id="IPR004285">
    <property type="entry name" value="Herpes_UL87_C"/>
</dbReference>
<organism evidence="3">
    <name type="scientific">Peromyscus leucopus gammaherpesvirus</name>
    <dbReference type="NCBI Taxonomy" id="3048761"/>
    <lineage>
        <taxon>Viruses</taxon>
        <taxon>Duplodnaviria</taxon>
        <taxon>Heunggongvirae</taxon>
        <taxon>Peploviricota</taxon>
        <taxon>Herviviricetes</taxon>
        <taxon>Herpesvirales</taxon>
        <taxon>Orthoherpesviridae</taxon>
        <taxon>Gammaherpesvirinae</taxon>
    </lineage>
</organism>
<reference evidence="3" key="1">
    <citation type="submission" date="2023-04" db="EMBL/GenBank/DDBJ databases">
        <authorList>
            <person name="Narayanan A."/>
            <person name="Sebastian A."/>
            <person name="Vandergrift K."/>
            <person name="Albert I."/>
            <person name="Jose J."/>
        </authorList>
    </citation>
    <scope>NUCLEOTIDE SEQUENCE</scope>
    <source>
        <strain evidence="3">Centre County</strain>
    </source>
</reference>
<feature type="domain" description="Herpesvirus UL87 C-terminal" evidence="2">
    <location>
        <begin position="210"/>
        <end position="710"/>
    </location>
</feature>